<organism evidence="1 2">
    <name type="scientific">Bartonella choladocola</name>
    <dbReference type="NCBI Taxonomy" id="2750995"/>
    <lineage>
        <taxon>Bacteria</taxon>
        <taxon>Pseudomonadati</taxon>
        <taxon>Pseudomonadota</taxon>
        <taxon>Alphaproteobacteria</taxon>
        <taxon>Hyphomicrobiales</taxon>
        <taxon>Bartonellaceae</taxon>
        <taxon>Bartonella</taxon>
    </lineage>
</organism>
<keyword evidence="2" id="KW-1185">Reference proteome</keyword>
<proteinExistence type="predicted"/>
<protein>
    <submittedName>
        <fullName evidence="1">Uncharacterized protein</fullName>
    </submittedName>
</protein>
<accession>A0A1U9MJX4</accession>
<dbReference type="KEGG" id="bapi:BBC0122_018870"/>
<name>A0A1U9MJX4_9HYPH</name>
<gene>
    <name evidence="1" type="ORF">BBC0122_018870</name>
</gene>
<dbReference type="AlphaFoldDB" id="A0A1U9MJX4"/>
<sequence>MSAEGYWGYRCPRCQTSHSLKVQTQLWVLLVNDGWEEDDNNNPTWSAISPMMCESCQFRGNVHEFHIKDSEWNNK</sequence>
<evidence type="ECO:0000313" key="1">
    <source>
        <dbReference type="EMBL" id="AQT47982.1"/>
    </source>
</evidence>
<evidence type="ECO:0000313" key="2">
    <source>
        <dbReference type="Proteomes" id="UP000189632"/>
    </source>
</evidence>
<reference evidence="1 2" key="1">
    <citation type="submission" date="2016-11" db="EMBL/GenBank/DDBJ databases">
        <title>Comparative genomics of Bartonella apis.</title>
        <authorList>
            <person name="Engel P."/>
        </authorList>
    </citation>
    <scope>NUCLEOTIDE SEQUENCE [LARGE SCALE GENOMIC DNA]</scope>
    <source>
        <strain evidence="1 2">BBC0122</strain>
    </source>
</reference>
<dbReference type="Proteomes" id="UP000189632">
    <property type="component" value="Chromosome"/>
</dbReference>
<dbReference type="EMBL" id="CP015625">
    <property type="protein sequence ID" value="AQT47982.1"/>
    <property type="molecule type" value="Genomic_DNA"/>
</dbReference>